<keyword evidence="8" id="KW-0833">Ubl conjugation pathway</keyword>
<dbReference type="InterPro" id="IPR013083">
    <property type="entry name" value="Znf_RING/FYVE/PHD"/>
</dbReference>
<sequence length="286" mass="32188">MEEVEEESKRRKMSLRSSEKPAQEEQEAVALRRPHSEISVKMDSYVLDCNICFEPLKSPIFQCEVGHVICSVCLPKIGENCHMCCKATRYSRCFALEQFVDAIKVPCSNAKYGCDKFIAYNQKEKHENMCIHVPCFCPENGCSFRGSTASLLDHLITKHEWSPTNFQYNKPQKISMAQDRQYVLFVGEDLSMFLLANILTDIGNALTMVCIGSHDSGPSYSSKISAVDRVAREKGTFVFQMDPLVASSSLLGGVRLGKFFLLVPPELVDESTHELTVNVRIDKIKP</sequence>
<dbReference type="Pfam" id="PF21361">
    <property type="entry name" value="Sina_ZnF"/>
    <property type="match status" value="1"/>
</dbReference>
<evidence type="ECO:0000256" key="1">
    <source>
        <dbReference type="ARBA" id="ARBA00000900"/>
    </source>
</evidence>
<comment type="function">
    <text evidence="10">E3 ubiquitin-protein ligase that mediates ubiquitination and subsequent proteasomal degradation of target proteins. E3 ubiquitin ligases accept ubiquitin from an E2 ubiquitin-conjugating enzyme in the form of a thioester and then directly transfers the ubiquitin to targeted substrates. It probably triggers the ubiquitin-mediated degradation of different substrates.</text>
</comment>
<dbReference type="EnsemblPlants" id="OB0071G10090.1">
    <property type="protein sequence ID" value="OB0071G10090.1"/>
    <property type="gene ID" value="OB0071G10090"/>
</dbReference>
<evidence type="ECO:0000313" key="15">
    <source>
        <dbReference type="Proteomes" id="UP000006038"/>
    </source>
</evidence>
<evidence type="ECO:0000313" key="14">
    <source>
        <dbReference type="EnsemblPlants" id="OB0071G10090.1"/>
    </source>
</evidence>
<dbReference type="PANTHER" id="PTHR46632">
    <property type="entry name" value="E3 UBIQUITIN-PROTEIN LIGASE SINA-LIKE 4"/>
    <property type="match status" value="1"/>
</dbReference>
<comment type="catalytic activity">
    <reaction evidence="1">
        <text>S-ubiquitinyl-[E2 ubiquitin-conjugating enzyme]-L-cysteine + [acceptor protein]-L-lysine = [E2 ubiquitin-conjugating enzyme]-L-cysteine + N(6)-ubiquitinyl-[acceptor protein]-L-lysine.</text>
        <dbReference type="EC" id="2.3.2.27"/>
    </reaction>
</comment>
<evidence type="ECO:0000256" key="6">
    <source>
        <dbReference type="ARBA" id="ARBA00022723"/>
    </source>
</evidence>
<evidence type="ECO:0000256" key="9">
    <source>
        <dbReference type="ARBA" id="ARBA00022833"/>
    </source>
</evidence>
<dbReference type="AlphaFoldDB" id="J3KUP5"/>
<name>J3KUP5_ORYBR</name>
<dbReference type="GO" id="GO:0008270">
    <property type="term" value="F:zinc ion binding"/>
    <property type="evidence" value="ECO:0007669"/>
    <property type="project" value="UniProtKB-KW"/>
</dbReference>
<feature type="domain" description="SIAH-type" evidence="13">
    <location>
        <begin position="102"/>
        <end position="160"/>
    </location>
</feature>
<dbReference type="Gene3D" id="3.30.40.10">
    <property type="entry name" value="Zinc/RING finger domain, C3HC4 (zinc finger)"/>
    <property type="match status" value="1"/>
</dbReference>
<evidence type="ECO:0000256" key="4">
    <source>
        <dbReference type="ARBA" id="ARBA00012483"/>
    </source>
</evidence>
<dbReference type="InterPro" id="IPR013010">
    <property type="entry name" value="Znf_SIAH"/>
</dbReference>
<dbReference type="InterPro" id="IPR049548">
    <property type="entry name" value="Sina-like_RING"/>
</dbReference>
<keyword evidence="15" id="KW-1185">Reference proteome</keyword>
<keyword evidence="9" id="KW-0862">Zinc</keyword>
<dbReference type="PROSITE" id="PS51081">
    <property type="entry name" value="ZF_SIAH"/>
    <property type="match status" value="1"/>
</dbReference>
<evidence type="ECO:0000256" key="12">
    <source>
        <dbReference type="SAM" id="MobiDB-lite"/>
    </source>
</evidence>
<organism evidence="14">
    <name type="scientific">Oryza brachyantha</name>
    <name type="common">malo sina</name>
    <dbReference type="NCBI Taxonomy" id="4533"/>
    <lineage>
        <taxon>Eukaryota</taxon>
        <taxon>Viridiplantae</taxon>
        <taxon>Streptophyta</taxon>
        <taxon>Embryophyta</taxon>
        <taxon>Tracheophyta</taxon>
        <taxon>Spermatophyta</taxon>
        <taxon>Magnoliopsida</taxon>
        <taxon>Liliopsida</taxon>
        <taxon>Poales</taxon>
        <taxon>Poaceae</taxon>
        <taxon>BOP clade</taxon>
        <taxon>Oryzoideae</taxon>
        <taxon>Oryzeae</taxon>
        <taxon>Oryzinae</taxon>
        <taxon>Oryza</taxon>
    </lineage>
</organism>
<evidence type="ECO:0000256" key="7">
    <source>
        <dbReference type="ARBA" id="ARBA00022771"/>
    </source>
</evidence>
<evidence type="ECO:0000256" key="2">
    <source>
        <dbReference type="ARBA" id="ARBA00004906"/>
    </source>
</evidence>
<dbReference type="Pfam" id="PF21362">
    <property type="entry name" value="Sina_RING"/>
    <property type="match status" value="1"/>
</dbReference>
<dbReference type="OMA" id="IGSHDSG"/>
<dbReference type="STRING" id="4533.J3KUP5"/>
<proteinExistence type="inferred from homology"/>
<protein>
    <recommendedName>
        <fullName evidence="4">RING-type E3 ubiquitin transferase</fullName>
        <ecNumber evidence="4">2.3.2.27</ecNumber>
    </recommendedName>
</protein>
<keyword evidence="5" id="KW-0808">Transferase</keyword>
<dbReference type="GO" id="GO:0016567">
    <property type="term" value="P:protein ubiquitination"/>
    <property type="evidence" value="ECO:0007669"/>
    <property type="project" value="UniProtKB-UniPathway"/>
</dbReference>
<accession>J3KUP5</accession>
<feature type="region of interest" description="Disordered" evidence="12">
    <location>
        <begin position="1"/>
        <end position="28"/>
    </location>
</feature>
<dbReference type="eggNOG" id="KOG3002">
    <property type="taxonomic scope" value="Eukaryota"/>
</dbReference>
<dbReference type="HOGENOM" id="CLU_040603_4_1_1"/>
<evidence type="ECO:0000256" key="3">
    <source>
        <dbReference type="ARBA" id="ARBA00009119"/>
    </source>
</evidence>
<dbReference type="UniPathway" id="UPA00143"/>
<comment type="similarity">
    <text evidence="3">Belongs to the SINA (Seven in absentia) family.</text>
</comment>
<dbReference type="Gramene" id="OB0071G10090.1">
    <property type="protein sequence ID" value="OB0071G10090.1"/>
    <property type="gene ID" value="OB0071G10090"/>
</dbReference>
<dbReference type="SUPFAM" id="SSF49599">
    <property type="entry name" value="TRAF domain-like"/>
    <property type="match status" value="1"/>
</dbReference>
<keyword evidence="6" id="KW-0479">Metal-binding</keyword>
<dbReference type="PANTHER" id="PTHR46632:SF36">
    <property type="entry name" value="SIAH-TYPE DOMAIN-CONTAINING PROTEIN"/>
    <property type="match status" value="1"/>
</dbReference>
<keyword evidence="7 11" id="KW-0863">Zinc-finger</keyword>
<evidence type="ECO:0000256" key="5">
    <source>
        <dbReference type="ARBA" id="ARBA00022679"/>
    </source>
</evidence>
<dbReference type="GO" id="GO:0061630">
    <property type="term" value="F:ubiquitin protein ligase activity"/>
    <property type="evidence" value="ECO:0007669"/>
    <property type="project" value="UniProtKB-EC"/>
</dbReference>
<reference evidence="14" key="1">
    <citation type="submission" date="2015-06" db="UniProtKB">
        <authorList>
            <consortium name="EnsemblPlants"/>
        </authorList>
    </citation>
    <scope>IDENTIFICATION</scope>
</reference>
<dbReference type="InterPro" id="IPR044286">
    <property type="entry name" value="SINL_plant"/>
</dbReference>
<comment type="pathway">
    <text evidence="2">Protein modification; protein ubiquitination.</text>
</comment>
<evidence type="ECO:0000256" key="11">
    <source>
        <dbReference type="PROSITE-ProRule" id="PRU00455"/>
    </source>
</evidence>
<evidence type="ECO:0000256" key="10">
    <source>
        <dbReference type="ARBA" id="ARBA00024004"/>
    </source>
</evidence>
<evidence type="ECO:0000259" key="13">
    <source>
        <dbReference type="PROSITE" id="PS51081"/>
    </source>
</evidence>
<evidence type="ECO:0000256" key="8">
    <source>
        <dbReference type="ARBA" id="ARBA00022786"/>
    </source>
</evidence>
<dbReference type="EC" id="2.3.2.27" evidence="4"/>
<dbReference type="Proteomes" id="UP000006038">
    <property type="component" value="Unassembled WGS sequence"/>
</dbReference>